<evidence type="ECO:0000256" key="2">
    <source>
        <dbReference type="ARBA" id="ARBA00023186"/>
    </source>
</evidence>
<evidence type="ECO:0000256" key="3">
    <source>
        <dbReference type="ARBA" id="ARBA00025596"/>
    </source>
</evidence>
<comment type="caution">
    <text evidence="6">The sequence shown here is derived from an EMBL/GenBank/DDBJ whole genome shotgun (WGS) entry which is preliminary data.</text>
</comment>
<dbReference type="GO" id="GO:0051087">
    <property type="term" value="F:protein-folding chaperone binding"/>
    <property type="evidence" value="ECO:0007669"/>
    <property type="project" value="InterPro"/>
</dbReference>
<dbReference type="STRING" id="1121922.GCA_000428905_01545"/>
<dbReference type="PANTHER" id="PTHR14021:SF15">
    <property type="entry name" value="IRON-SULFUR CLUSTER CO-CHAPERONE PROTEIN HSCB"/>
    <property type="match status" value="1"/>
</dbReference>
<dbReference type="GO" id="GO:0006457">
    <property type="term" value="P:protein folding"/>
    <property type="evidence" value="ECO:0007669"/>
    <property type="project" value="UniProtKB-UniRule"/>
</dbReference>
<name>K6Y545_9ALTE</name>
<dbReference type="RefSeq" id="WP_006009707.1">
    <property type="nucleotide sequence ID" value="NZ_BAEQ01000016.1"/>
</dbReference>
<dbReference type="Gene3D" id="1.10.287.110">
    <property type="entry name" value="DnaJ domain"/>
    <property type="match status" value="1"/>
</dbReference>
<dbReference type="GO" id="GO:0051259">
    <property type="term" value="P:protein complex oligomerization"/>
    <property type="evidence" value="ECO:0007669"/>
    <property type="project" value="InterPro"/>
</dbReference>
<dbReference type="InterPro" id="IPR009073">
    <property type="entry name" value="HscB_oligo_C"/>
</dbReference>
<reference evidence="7" key="1">
    <citation type="journal article" date="2014" name="Environ. Microbiol.">
        <title>Comparative genomics of the marine bacterial genus Glaciecola reveals the high degree of genomic diversity and genomic characteristic for cold adaptation.</title>
        <authorList>
            <person name="Qin Q.L."/>
            <person name="Xie B.B."/>
            <person name="Yu Y."/>
            <person name="Shu Y.L."/>
            <person name="Rong J.C."/>
            <person name="Zhang Y.J."/>
            <person name="Zhao D.L."/>
            <person name="Chen X.L."/>
            <person name="Zhang X.Y."/>
            <person name="Chen B."/>
            <person name="Zhou B.C."/>
            <person name="Zhang Y.Z."/>
        </authorList>
    </citation>
    <scope>NUCLEOTIDE SEQUENCE [LARGE SCALE GENOMIC DNA]</scope>
    <source>
        <strain evidence="7">ACAM 615</strain>
    </source>
</reference>
<evidence type="ECO:0000259" key="5">
    <source>
        <dbReference type="PROSITE" id="PS50076"/>
    </source>
</evidence>
<dbReference type="Proteomes" id="UP000006251">
    <property type="component" value="Unassembled WGS sequence"/>
</dbReference>
<dbReference type="SUPFAM" id="SSF46565">
    <property type="entry name" value="Chaperone J-domain"/>
    <property type="match status" value="1"/>
</dbReference>
<dbReference type="Pfam" id="PF07743">
    <property type="entry name" value="HSCB_C"/>
    <property type="match status" value="1"/>
</dbReference>
<proteinExistence type="inferred from homology"/>
<dbReference type="GO" id="GO:0044571">
    <property type="term" value="P:[2Fe-2S] cluster assembly"/>
    <property type="evidence" value="ECO:0007669"/>
    <property type="project" value="InterPro"/>
</dbReference>
<dbReference type="InterPro" id="IPR001623">
    <property type="entry name" value="DnaJ_domain"/>
</dbReference>
<dbReference type="GO" id="GO:0001671">
    <property type="term" value="F:ATPase activator activity"/>
    <property type="evidence" value="ECO:0007669"/>
    <property type="project" value="InterPro"/>
</dbReference>
<comment type="function">
    <text evidence="3 4">Co-chaperone involved in the maturation of iron-sulfur cluster-containing proteins. Seems to help targeting proteins to be folded toward HscA.</text>
</comment>
<keyword evidence="2 4" id="KW-0143">Chaperone</keyword>
<dbReference type="Gene3D" id="1.20.1280.20">
    <property type="entry name" value="HscB, C-terminal domain"/>
    <property type="match status" value="1"/>
</dbReference>
<dbReference type="InterPro" id="IPR004640">
    <property type="entry name" value="HscB"/>
</dbReference>
<evidence type="ECO:0000256" key="4">
    <source>
        <dbReference type="HAMAP-Rule" id="MF_00682"/>
    </source>
</evidence>
<evidence type="ECO:0000256" key="1">
    <source>
        <dbReference type="ARBA" id="ARBA00010476"/>
    </source>
</evidence>
<gene>
    <name evidence="4 6" type="primary">hscB</name>
    <name evidence="6" type="ORF">GPAL_1025</name>
</gene>
<dbReference type="SMART" id="SM00271">
    <property type="entry name" value="DnaJ"/>
    <property type="match status" value="1"/>
</dbReference>
<dbReference type="AlphaFoldDB" id="K6Y545"/>
<dbReference type="HAMAP" id="MF_00682">
    <property type="entry name" value="HscB"/>
    <property type="match status" value="1"/>
</dbReference>
<organism evidence="6 7">
    <name type="scientific">Brumicola pallidula DSM 14239 = ACAM 615</name>
    <dbReference type="NCBI Taxonomy" id="1121922"/>
    <lineage>
        <taxon>Bacteria</taxon>
        <taxon>Pseudomonadati</taxon>
        <taxon>Pseudomonadota</taxon>
        <taxon>Gammaproteobacteria</taxon>
        <taxon>Alteromonadales</taxon>
        <taxon>Alteromonadaceae</taxon>
        <taxon>Brumicola</taxon>
    </lineage>
</organism>
<dbReference type="SUPFAM" id="SSF47144">
    <property type="entry name" value="HSC20 (HSCB), C-terminal oligomerisation domain"/>
    <property type="match status" value="1"/>
</dbReference>
<dbReference type="CDD" id="cd06257">
    <property type="entry name" value="DnaJ"/>
    <property type="match status" value="1"/>
</dbReference>
<feature type="domain" description="J" evidence="5">
    <location>
        <begin position="3"/>
        <end position="88"/>
    </location>
</feature>
<dbReference type="EMBL" id="BAEQ01000016">
    <property type="protein sequence ID" value="GAC27904.1"/>
    <property type="molecule type" value="Genomic_DNA"/>
</dbReference>
<dbReference type="NCBIfam" id="TIGR00714">
    <property type="entry name" value="hscB"/>
    <property type="match status" value="1"/>
</dbReference>
<dbReference type="InterPro" id="IPR036386">
    <property type="entry name" value="HscB_C_sf"/>
</dbReference>
<evidence type="ECO:0000313" key="7">
    <source>
        <dbReference type="Proteomes" id="UP000006251"/>
    </source>
</evidence>
<comment type="similarity">
    <text evidence="1 4">Belongs to the HscB family.</text>
</comment>
<dbReference type="PROSITE" id="PS50076">
    <property type="entry name" value="DNAJ_2"/>
    <property type="match status" value="1"/>
</dbReference>
<dbReference type="InterPro" id="IPR036869">
    <property type="entry name" value="J_dom_sf"/>
</dbReference>
<protein>
    <recommendedName>
        <fullName evidence="4">Co-chaperone protein HscB homolog</fullName>
    </recommendedName>
</protein>
<keyword evidence="7" id="KW-1185">Reference proteome</keyword>
<sequence length="172" mass="20003">MMNYFELYNLPEQFEIDLIKLKDHYQTLQKLTHPDRFASASEQQKRMYLTKNSQVNDAYSVLKSPISRGEHLLIVRGVKLPSEQDTVGDIEFLMEQMEWRETLDDATSAQALEKLVVDNHEILVKQEKIISAFLSHNREQDNQAAAQELGKMKFMVKLADEIETKLDRITDS</sequence>
<evidence type="ECO:0000313" key="6">
    <source>
        <dbReference type="EMBL" id="GAC27904.1"/>
    </source>
</evidence>
<dbReference type="GO" id="GO:1990230">
    <property type="term" value="C:iron-sulfur cluster transfer complex"/>
    <property type="evidence" value="ECO:0007669"/>
    <property type="project" value="TreeGrafter"/>
</dbReference>
<accession>K6Y545</accession>
<dbReference type="PANTHER" id="PTHR14021">
    <property type="entry name" value="IRON-SULFUR CLUSTER CO-CHAPERONE PROTEIN HSCB"/>
    <property type="match status" value="1"/>
</dbReference>
<comment type="subunit">
    <text evidence="4">Interacts with HscA and stimulates its ATPase activity.</text>
</comment>